<feature type="transmembrane region" description="Helical" evidence="1">
    <location>
        <begin position="6"/>
        <end position="26"/>
    </location>
</feature>
<protein>
    <recommendedName>
        <fullName evidence="4">DUF2730 domain-containing protein</fullName>
    </recommendedName>
</protein>
<evidence type="ECO:0000256" key="1">
    <source>
        <dbReference type="SAM" id="Phobius"/>
    </source>
</evidence>
<evidence type="ECO:0000313" key="3">
    <source>
        <dbReference type="Proteomes" id="UP000003017"/>
    </source>
</evidence>
<accession>A0A0K9UNW2</accession>
<reference evidence="2 3" key="2">
    <citation type="submission" date="2010-08" db="EMBL/GenBank/DDBJ databases">
        <title>The Genome Sequence of Vibrio cholerae strain 2740-80.</title>
        <authorList>
            <consortium name="The Broad Institute Genome Sequencing Platform"/>
            <person name="Colwell R."/>
            <person name="Young S.K."/>
            <person name="Zeng Q."/>
            <person name="Alvarado L."/>
            <person name="Berlin A."/>
            <person name="Chapman S."/>
            <person name="Chen Z."/>
            <person name="Freedman E."/>
            <person name="Gellesch M."/>
            <person name="Goldberg J."/>
            <person name="Griggs A."/>
            <person name="Gujja S."/>
            <person name="Heilman E."/>
            <person name="Heiman D."/>
            <person name="Howarth C."/>
            <person name="Larson L."/>
            <person name="Mehta T."/>
            <person name="Neiman D.N."/>
            <person name="Park D."/>
            <person name="Pearson M."/>
            <person name="Roberts A."/>
            <person name="Saif S."/>
            <person name="Shenoy N."/>
            <person name="Sisk P."/>
            <person name="Stolte C."/>
            <person name="Sykes S."/>
            <person name="White J."/>
            <person name="Yandava C."/>
            <person name="Borodovsky M."/>
            <person name="Heidelberg J."/>
            <person name="Haas B."/>
            <person name="Nusbaum C."/>
            <person name="Birren B."/>
        </authorList>
    </citation>
    <scope>NUCLEOTIDE SEQUENCE [LARGE SCALE GENOMIC DNA]</scope>
    <source>
        <strain evidence="2 3">2740-80</strain>
    </source>
</reference>
<dbReference type="EMBL" id="AAUT02000021">
    <property type="protein sequence ID" value="KNA57991.1"/>
    <property type="molecule type" value="Genomic_DNA"/>
</dbReference>
<dbReference type="Proteomes" id="UP000003017">
    <property type="component" value="Unassembled WGS sequence"/>
</dbReference>
<keyword evidence="1" id="KW-0812">Transmembrane</keyword>
<dbReference type="InterPro" id="IPR020269">
    <property type="entry name" value="Phage_Mu_Releasin"/>
</dbReference>
<reference evidence="2 3" key="1">
    <citation type="submission" date="2007-01" db="EMBL/GenBank/DDBJ databases">
        <authorList>
            <person name="Kobayashi T."/>
            <person name="Suzuki M."/>
            <person name="Inoue H."/>
            <person name="Itai R.N."/>
            <person name="Takahashi M."/>
            <person name="Nakanishi H."/>
            <person name="Mori S."/>
            <person name="Nishizawa N.K."/>
        </authorList>
    </citation>
    <scope>NUCLEOTIDE SEQUENCE [LARGE SCALE GENOMIC DNA]</scope>
    <source>
        <strain evidence="2 3">2740-80</strain>
    </source>
</reference>
<sequence length="99" mass="11392">MDLFVKYFSIAWTVFSSLVMVGLVLLSKTYAKREDLAKVEKKVDDLKAHVDSLPTQQQVTELLVELANTRGEMRELKAKIQPVEHLAHLLLEQRLKDDK</sequence>
<dbReference type="Pfam" id="PF10805">
    <property type="entry name" value="DUF2730"/>
    <property type="match status" value="1"/>
</dbReference>
<dbReference type="RefSeq" id="WP_000362983.1">
    <property type="nucleotide sequence ID" value="NZ_CP016324.1"/>
</dbReference>
<evidence type="ECO:0000313" key="2">
    <source>
        <dbReference type="EMBL" id="KNA57991.1"/>
    </source>
</evidence>
<comment type="caution">
    <text evidence="2">The sequence shown here is derived from an EMBL/GenBank/DDBJ whole genome shotgun (WGS) entry which is preliminary data.</text>
</comment>
<proteinExistence type="predicted"/>
<keyword evidence="1" id="KW-1133">Transmembrane helix</keyword>
<gene>
    <name evidence="2" type="ORF">VC274080_022656</name>
</gene>
<name>A0A0K9UNW2_VIBCL</name>
<keyword evidence="1" id="KW-0472">Membrane</keyword>
<dbReference type="AlphaFoldDB" id="A0A0K9UNW2"/>
<organism evidence="2 3">
    <name type="scientific">Vibrio cholerae 2740-80</name>
    <dbReference type="NCBI Taxonomy" id="412614"/>
    <lineage>
        <taxon>Bacteria</taxon>
        <taxon>Pseudomonadati</taxon>
        <taxon>Pseudomonadota</taxon>
        <taxon>Gammaproteobacteria</taxon>
        <taxon>Vibrionales</taxon>
        <taxon>Vibrionaceae</taxon>
        <taxon>Vibrio</taxon>
    </lineage>
</organism>
<evidence type="ECO:0008006" key="4">
    <source>
        <dbReference type="Google" id="ProtNLM"/>
    </source>
</evidence>